<dbReference type="InterPro" id="IPR041346">
    <property type="entry name" value="DR2241_Fer4"/>
</dbReference>
<protein>
    <submittedName>
        <fullName evidence="5">Uncharacterized protein</fullName>
    </submittedName>
</protein>
<dbReference type="Gene3D" id="3.30.1360.190">
    <property type="match status" value="1"/>
</dbReference>
<dbReference type="Pfam" id="PF18009">
    <property type="entry name" value="Fer4_23"/>
    <property type="match status" value="1"/>
</dbReference>
<feature type="domain" description="DUF7348" evidence="4">
    <location>
        <begin position="24"/>
        <end position="96"/>
    </location>
</feature>
<proteinExistence type="predicted"/>
<dbReference type="STRING" id="1267564.SAMN05192561_101695"/>
<accession>A0A1H6I2X8</accession>
<dbReference type="Proteomes" id="UP000199215">
    <property type="component" value="Unassembled WGS sequence"/>
</dbReference>
<dbReference type="InterPro" id="IPR055772">
    <property type="entry name" value="DUF7348"/>
</dbReference>
<evidence type="ECO:0000259" key="4">
    <source>
        <dbReference type="Pfam" id="PF24039"/>
    </source>
</evidence>
<dbReference type="AlphaFoldDB" id="A0A1H6I2X8"/>
<evidence type="ECO:0000256" key="1">
    <source>
        <dbReference type="SAM" id="MobiDB-lite"/>
    </source>
</evidence>
<dbReference type="InterPro" id="IPR041181">
    <property type="entry name" value="DR2241_middle"/>
</dbReference>
<feature type="region of interest" description="Disordered" evidence="1">
    <location>
        <begin position="200"/>
        <end position="220"/>
    </location>
</feature>
<organism evidence="5 6">
    <name type="scientific">Halopenitus malekzadehii</name>
    <dbReference type="NCBI Taxonomy" id="1267564"/>
    <lineage>
        <taxon>Archaea</taxon>
        <taxon>Methanobacteriati</taxon>
        <taxon>Methanobacteriota</taxon>
        <taxon>Stenosarchaea group</taxon>
        <taxon>Halobacteria</taxon>
        <taxon>Halobacteriales</taxon>
        <taxon>Haloferacaceae</taxon>
        <taxon>Halopenitus</taxon>
    </lineage>
</organism>
<evidence type="ECO:0000313" key="6">
    <source>
        <dbReference type="Proteomes" id="UP000199215"/>
    </source>
</evidence>
<dbReference type="Pfam" id="PF18069">
    <property type="entry name" value="DR2241"/>
    <property type="match status" value="1"/>
</dbReference>
<evidence type="ECO:0000313" key="5">
    <source>
        <dbReference type="EMBL" id="SEH40807.1"/>
    </source>
</evidence>
<keyword evidence="6" id="KW-1185">Reference proteome</keyword>
<dbReference type="EMBL" id="FNWU01000001">
    <property type="protein sequence ID" value="SEH40807.1"/>
    <property type="molecule type" value="Genomic_DNA"/>
</dbReference>
<dbReference type="Pfam" id="PF24039">
    <property type="entry name" value="DUF7348"/>
    <property type="match status" value="1"/>
</dbReference>
<reference evidence="5 6" key="1">
    <citation type="submission" date="2016-10" db="EMBL/GenBank/DDBJ databases">
        <authorList>
            <person name="de Groot N.N."/>
        </authorList>
    </citation>
    <scope>NUCLEOTIDE SEQUENCE [LARGE SCALE GENOMIC DNA]</scope>
    <source>
        <strain evidence="5 6">IBRC-M10418</strain>
    </source>
</reference>
<evidence type="ECO:0000259" key="2">
    <source>
        <dbReference type="Pfam" id="PF18009"/>
    </source>
</evidence>
<dbReference type="OrthoDB" id="194676at2157"/>
<evidence type="ECO:0000259" key="3">
    <source>
        <dbReference type="Pfam" id="PF18069"/>
    </source>
</evidence>
<feature type="compositionally biased region" description="Basic and acidic residues" evidence="1">
    <location>
        <begin position="200"/>
        <end position="217"/>
    </location>
</feature>
<sequence>MTGHAETDGTTLDQNVVPSIDLPTAAVDALARSPDDDHRAPTIAVDGFRVTATTADAYTFETATERHADLSRAELADAAHDHDVLVADWYVFEHVVDDEGSRGAFLRWLEGATERLERLGRLDDGRTDAADASTSDAAERSEPTTATAIRDRFRSLASGIEHDWGQLRITATIADDGTRRYAIRHVDAAGIDRDHLEAHDDPRDARSIAKHDPDGRYRPLKTAPTLPTGWVFPDLDARECYETVETFYPATVANWDRERRGDLDVSHWHETMARQTGIYGLIETWDRGEGHEHVEWVAETCCADSQCLKRREWEYDAETALSVDGGDGAFPCREPCSLVVSAARRWTKLESEAERTYEFDLTPSEKEQLEALIDAVADGRVEEIREADLSEGANRYRTRFLRAKRFDDDGALRGVPTDPEEGTTDE</sequence>
<feature type="domain" description="DR2241 4Fe-4S iron-sulfur cluster binding" evidence="2">
    <location>
        <begin position="260"/>
        <end position="345"/>
    </location>
</feature>
<feature type="domain" description="DR2241 stabilising" evidence="3">
    <location>
        <begin position="150"/>
        <end position="259"/>
    </location>
</feature>
<name>A0A1H6I2X8_9EURY</name>
<dbReference type="Gene3D" id="3.30.70.2320">
    <property type="match status" value="1"/>
</dbReference>
<gene>
    <name evidence="5" type="ORF">SAMN05192561_101695</name>
</gene>
<feature type="region of interest" description="Disordered" evidence="1">
    <location>
        <begin position="125"/>
        <end position="144"/>
    </location>
</feature>
<dbReference type="RefSeq" id="WP_092814279.1">
    <property type="nucleotide sequence ID" value="NZ_FNWU01000001.1"/>
</dbReference>